<dbReference type="Gene3D" id="3.30.1490.120">
    <property type="entry name" value="RNA polymerase Rpb7-like, N-terminal domain"/>
    <property type="match status" value="1"/>
</dbReference>
<feature type="transmembrane region" description="Helical" evidence="8">
    <location>
        <begin position="214"/>
        <end position="237"/>
    </location>
</feature>
<comment type="subcellular location">
    <subcellularLocation>
        <location evidence="2">Membrane</location>
        <topology evidence="2">Multi-pass membrane protein</topology>
    </subcellularLocation>
    <subcellularLocation>
        <location evidence="1">Nucleus</location>
    </subcellularLocation>
</comment>
<evidence type="ECO:0000256" key="1">
    <source>
        <dbReference type="ARBA" id="ARBA00004123"/>
    </source>
</evidence>
<dbReference type="InterPro" id="IPR045113">
    <property type="entry name" value="Rpb7-like"/>
</dbReference>
<keyword evidence="4 8" id="KW-0812">Transmembrane</keyword>
<name>A0A8T0EBY4_ARGBR</name>
<comment type="caution">
    <text evidence="10">The sequence shown here is derived from an EMBL/GenBank/DDBJ whole genome shotgun (WGS) entry which is preliminary data.</text>
</comment>
<dbReference type="Proteomes" id="UP000807504">
    <property type="component" value="Unassembled WGS sequence"/>
</dbReference>
<evidence type="ECO:0000256" key="7">
    <source>
        <dbReference type="ARBA" id="ARBA00023163"/>
    </source>
</evidence>
<proteinExistence type="predicted"/>
<feature type="domain" description="RNA polymerase Rpb7-like N-terminal" evidence="9">
    <location>
        <begin position="2"/>
        <end position="58"/>
    </location>
</feature>
<reference evidence="10" key="1">
    <citation type="journal article" date="2020" name="bioRxiv">
        <title>Chromosome-level reference genome of the European wasp spider Argiope bruennichi: a resource for studies on range expansion and evolutionary adaptation.</title>
        <authorList>
            <person name="Sheffer M.M."/>
            <person name="Hoppe A."/>
            <person name="Krehenwinkel H."/>
            <person name="Uhl G."/>
            <person name="Kuss A.W."/>
            <person name="Jensen L."/>
            <person name="Jensen C."/>
            <person name="Gillespie R.G."/>
            <person name="Hoff K.J."/>
            <person name="Prost S."/>
        </authorList>
    </citation>
    <scope>NUCLEOTIDE SEQUENCE</scope>
</reference>
<dbReference type="Pfam" id="PF00335">
    <property type="entry name" value="Tetraspanin"/>
    <property type="match status" value="1"/>
</dbReference>
<dbReference type="InterPro" id="IPR008952">
    <property type="entry name" value="Tetraspanin_EC2_sf"/>
</dbReference>
<dbReference type="GO" id="GO:0016020">
    <property type="term" value="C:membrane"/>
    <property type="evidence" value="ECO:0007669"/>
    <property type="project" value="UniProtKB-SubCell"/>
</dbReference>
<evidence type="ECO:0000256" key="2">
    <source>
        <dbReference type="ARBA" id="ARBA00004141"/>
    </source>
</evidence>
<evidence type="ECO:0000313" key="10">
    <source>
        <dbReference type="EMBL" id="KAF8767685.1"/>
    </source>
</evidence>
<dbReference type="Pfam" id="PF03876">
    <property type="entry name" value="SHS2_Rpb7-N"/>
    <property type="match status" value="1"/>
</dbReference>
<dbReference type="CDD" id="cd04330">
    <property type="entry name" value="RNAP_III_Rpc25_N"/>
    <property type="match status" value="1"/>
</dbReference>
<evidence type="ECO:0000313" key="11">
    <source>
        <dbReference type="Proteomes" id="UP000807504"/>
    </source>
</evidence>
<dbReference type="SUPFAM" id="SSF88798">
    <property type="entry name" value="N-terminal, heterodimerisation domain of RBP7 (RpoE)"/>
    <property type="match status" value="1"/>
</dbReference>
<dbReference type="GO" id="GO:0006384">
    <property type="term" value="P:transcription initiation at RNA polymerase III promoter"/>
    <property type="evidence" value="ECO:0007669"/>
    <property type="project" value="TreeGrafter"/>
</dbReference>
<keyword evidence="7" id="KW-0804">Transcription</keyword>
<dbReference type="InterPro" id="IPR036898">
    <property type="entry name" value="RNA_pol_Rpb7-like_N_sf"/>
</dbReference>
<evidence type="ECO:0000256" key="4">
    <source>
        <dbReference type="ARBA" id="ARBA00022692"/>
    </source>
</evidence>
<dbReference type="InterPro" id="IPR018499">
    <property type="entry name" value="Tetraspanin/Peripherin"/>
</dbReference>
<dbReference type="Gene3D" id="1.10.1450.10">
    <property type="entry name" value="Tetraspanin"/>
    <property type="match status" value="1"/>
</dbReference>
<dbReference type="InterPro" id="IPR005576">
    <property type="entry name" value="Rpb7-like_N"/>
</dbReference>
<accession>A0A8T0EBY4</accession>
<reference evidence="10" key="2">
    <citation type="submission" date="2020-06" db="EMBL/GenBank/DDBJ databases">
        <authorList>
            <person name="Sheffer M."/>
        </authorList>
    </citation>
    <scope>NUCLEOTIDE SEQUENCE</scope>
</reference>
<keyword evidence="11" id="KW-1185">Reference proteome</keyword>
<keyword evidence="5 8" id="KW-1133">Transmembrane helix</keyword>
<evidence type="ECO:0000256" key="8">
    <source>
        <dbReference type="SAM" id="Phobius"/>
    </source>
</evidence>
<dbReference type="PANTHER" id="PTHR12709:SF1">
    <property type="entry name" value="DNA-DIRECTED RNA POLYMERASE III SUBUNIT RPC8"/>
    <property type="match status" value="1"/>
</dbReference>
<evidence type="ECO:0000256" key="6">
    <source>
        <dbReference type="ARBA" id="ARBA00023136"/>
    </source>
</evidence>
<protein>
    <submittedName>
        <fullName evidence="10">DNA-directed RNA polymerase III subunit RPC8 like protein</fullName>
    </submittedName>
</protein>
<keyword evidence="6 8" id="KW-0472">Membrane</keyword>
<evidence type="ECO:0000256" key="5">
    <source>
        <dbReference type="ARBA" id="ARBA00022989"/>
    </source>
</evidence>
<sequence>MKDTVRIPPWKFHKPLVDAISDELRLKFANKIVKDVGLCIALYEITKLEDSYIFPGDGASHTGVYFSYIVFRPFMNEVLVGKIRSCSREGVHAATAASTMQQGSEKAFLTLMNSYHTYKDKKKQIDRIQVIHKCCGSTGYKDWKKIVWFSNEYIRPELQGTNSHGVPFTCCDPTYPGPCLHDSGDRQLPGFRMDNGKSFYSDGCSELATVTLQWMLKTLAVWLLLPVWIELVILVLIKYLHSSTQSAIDSGDETGRGYGYLMERCPLPCFEFCDTDVHALQRRKANPGK</sequence>
<dbReference type="PANTHER" id="PTHR12709">
    <property type="entry name" value="DNA-DIRECTED RNA POLYMERASE II, III"/>
    <property type="match status" value="1"/>
</dbReference>
<evidence type="ECO:0000259" key="9">
    <source>
        <dbReference type="Pfam" id="PF03876"/>
    </source>
</evidence>
<keyword evidence="3 10" id="KW-0240">DNA-directed RNA polymerase</keyword>
<dbReference type="GO" id="GO:0005666">
    <property type="term" value="C:RNA polymerase III complex"/>
    <property type="evidence" value="ECO:0007669"/>
    <property type="project" value="TreeGrafter"/>
</dbReference>
<dbReference type="AlphaFoldDB" id="A0A8T0EBY4"/>
<dbReference type="FunFam" id="3.30.1490.120:FF:000002">
    <property type="entry name" value="DNA-directed RNA polymerase III subunit RPC8"/>
    <property type="match status" value="1"/>
</dbReference>
<evidence type="ECO:0000256" key="3">
    <source>
        <dbReference type="ARBA" id="ARBA00022478"/>
    </source>
</evidence>
<dbReference type="EMBL" id="JABXBU010002230">
    <property type="protein sequence ID" value="KAF8767685.1"/>
    <property type="molecule type" value="Genomic_DNA"/>
</dbReference>
<organism evidence="10 11">
    <name type="scientific">Argiope bruennichi</name>
    <name type="common">Wasp spider</name>
    <name type="synonym">Aranea bruennichi</name>
    <dbReference type="NCBI Taxonomy" id="94029"/>
    <lineage>
        <taxon>Eukaryota</taxon>
        <taxon>Metazoa</taxon>
        <taxon>Ecdysozoa</taxon>
        <taxon>Arthropoda</taxon>
        <taxon>Chelicerata</taxon>
        <taxon>Arachnida</taxon>
        <taxon>Araneae</taxon>
        <taxon>Araneomorphae</taxon>
        <taxon>Entelegynae</taxon>
        <taxon>Araneoidea</taxon>
        <taxon>Araneidae</taxon>
        <taxon>Argiope</taxon>
    </lineage>
</organism>
<gene>
    <name evidence="10" type="ORF">HNY73_020603</name>
</gene>
<dbReference type="SUPFAM" id="SSF48652">
    <property type="entry name" value="Tetraspanin"/>
    <property type="match status" value="1"/>
</dbReference>